<proteinExistence type="predicted"/>
<reference evidence="1" key="1">
    <citation type="journal article" date="2021" name="New Phytol.">
        <title>Evolutionary innovations through gain and loss of genes in the ectomycorrhizal Boletales.</title>
        <authorList>
            <person name="Wu G."/>
            <person name="Miyauchi S."/>
            <person name="Morin E."/>
            <person name="Kuo A."/>
            <person name="Drula E."/>
            <person name="Varga T."/>
            <person name="Kohler A."/>
            <person name="Feng B."/>
            <person name="Cao Y."/>
            <person name="Lipzen A."/>
            <person name="Daum C."/>
            <person name="Hundley H."/>
            <person name="Pangilinan J."/>
            <person name="Johnson J."/>
            <person name="Barry K."/>
            <person name="LaButti K."/>
            <person name="Ng V."/>
            <person name="Ahrendt S."/>
            <person name="Min B."/>
            <person name="Choi I.G."/>
            <person name="Park H."/>
            <person name="Plett J.M."/>
            <person name="Magnuson J."/>
            <person name="Spatafora J.W."/>
            <person name="Nagy L.G."/>
            <person name="Henrissat B."/>
            <person name="Grigoriev I.V."/>
            <person name="Yang Z.L."/>
            <person name="Xu J."/>
            <person name="Martin F.M."/>
        </authorList>
    </citation>
    <scope>NUCLEOTIDE SEQUENCE</scope>
    <source>
        <strain evidence="1">KUC20120723A-06</strain>
    </source>
</reference>
<gene>
    <name evidence="1" type="ORF">BV22DRAFT_158803</name>
</gene>
<dbReference type="EMBL" id="MU266346">
    <property type="protein sequence ID" value="KAH7928976.1"/>
    <property type="molecule type" value="Genomic_DNA"/>
</dbReference>
<evidence type="ECO:0000313" key="2">
    <source>
        <dbReference type="Proteomes" id="UP000790709"/>
    </source>
</evidence>
<sequence>MPWPTDIHAGSVLVFFVTLGFLVRATKWRKQHPTAAPLPGPTPLPILGNVLGMNAKEPWVTYAEWGTVYGDIFITRLLGRDYVIVNSEAIATELLDERSHNYSDRPLIATRLPFGWDFSFVFAPYGPEWRARRRLFHQAFRADAALEYRPMQLRRSRMLLLDLLESPQRYAMHIQRLTTSTVMSAVYDYEMASHGDPLVAVVERAIDFGVRFLTIEKSALVETFPFLLRLPTWFPGTLKRDAKVSREYAAEMVVKPFQYVLHQMEAGTAAPSMVSNALGKLSGKCESGRAAMDIKEAAGAAFAAATETTASTLLVFVLAMVLNPRVQERAQADIDRVVRRGQDSRLPNFNDRPSLPYVDAILRETLRWHPVAPLGVPHAATDSDVYNGFFIPKGASIVFNTWAMSQNAVKYPNPSEFIPERFLNDDGMLNDDTIGFGFGFGRRICPGRYTADASLWSAMVSMLATFRFLKASDADGNPIKFEPRFTNGLSSSPLPFPLKIVPRSSTLTGEQLSLLL</sequence>
<protein>
    <submittedName>
        <fullName evidence="1">Cytochrome P450</fullName>
    </submittedName>
</protein>
<evidence type="ECO:0000313" key="1">
    <source>
        <dbReference type="EMBL" id="KAH7928976.1"/>
    </source>
</evidence>
<dbReference type="Proteomes" id="UP000790709">
    <property type="component" value="Unassembled WGS sequence"/>
</dbReference>
<name>A0ACB8BTW9_9AGAM</name>
<accession>A0ACB8BTW9</accession>
<keyword evidence="2" id="KW-1185">Reference proteome</keyword>
<comment type="caution">
    <text evidence="1">The sequence shown here is derived from an EMBL/GenBank/DDBJ whole genome shotgun (WGS) entry which is preliminary data.</text>
</comment>
<organism evidence="1 2">
    <name type="scientific">Leucogyrophana mollusca</name>
    <dbReference type="NCBI Taxonomy" id="85980"/>
    <lineage>
        <taxon>Eukaryota</taxon>
        <taxon>Fungi</taxon>
        <taxon>Dikarya</taxon>
        <taxon>Basidiomycota</taxon>
        <taxon>Agaricomycotina</taxon>
        <taxon>Agaricomycetes</taxon>
        <taxon>Agaricomycetidae</taxon>
        <taxon>Boletales</taxon>
        <taxon>Boletales incertae sedis</taxon>
        <taxon>Leucogyrophana</taxon>
    </lineage>
</organism>